<dbReference type="KEGG" id="mphy:MCBMB27_00435"/>
<dbReference type="AlphaFoldDB" id="A0AAE8HRW6"/>
<dbReference type="EMBL" id="FOPK01000010">
    <property type="protein sequence ID" value="SFG92610.1"/>
    <property type="molecule type" value="Genomic_DNA"/>
</dbReference>
<evidence type="ECO:0000313" key="1">
    <source>
        <dbReference type="EMBL" id="APT29726.1"/>
    </source>
</evidence>
<accession>A0AAE8HRW6</accession>
<name>A0AAE8HRW6_9HYPH</name>
<reference evidence="2 4" key="2">
    <citation type="submission" date="2016-10" db="EMBL/GenBank/DDBJ databases">
        <authorList>
            <person name="Varghese N."/>
            <person name="Submissions S."/>
        </authorList>
    </citation>
    <scope>NUCLEOTIDE SEQUENCE [LARGE SCALE GENOMIC DNA]</scope>
    <source>
        <strain evidence="2 4">CBMB27</strain>
    </source>
</reference>
<gene>
    <name evidence="1" type="ORF">MCBMB27_00435</name>
    <name evidence="2" type="ORF">SAMN05192567_11092</name>
</gene>
<protein>
    <recommendedName>
        <fullName evidence="5">Heme utilization protein</fullName>
    </recommendedName>
</protein>
<evidence type="ECO:0000313" key="4">
    <source>
        <dbReference type="Proteomes" id="UP000199140"/>
    </source>
</evidence>
<evidence type="ECO:0008006" key="5">
    <source>
        <dbReference type="Google" id="ProtNLM"/>
    </source>
</evidence>
<sequence length="149" mass="15176">MILTVHPASGGIHFAERSHRMIKLTAVAALAAGLFLPLCAPASAEPGTHNGRWSVELVTETGLCSARYTYALAIREGHVQLISGAAGAQVNGHVGADGSVGLTVNNGTASGTGTGRLRAGSGAGTWKVSSLCSGHWTARRSDTRTAQAD</sequence>
<keyword evidence="3" id="KW-1185">Reference proteome</keyword>
<dbReference type="Proteomes" id="UP000185487">
    <property type="component" value="Chromosome"/>
</dbReference>
<dbReference type="EMBL" id="CP015367">
    <property type="protein sequence ID" value="APT29726.1"/>
    <property type="molecule type" value="Genomic_DNA"/>
</dbReference>
<dbReference type="Proteomes" id="UP000199140">
    <property type="component" value="Unassembled WGS sequence"/>
</dbReference>
<evidence type="ECO:0000313" key="3">
    <source>
        <dbReference type="Proteomes" id="UP000185487"/>
    </source>
</evidence>
<organism evidence="2 4">
    <name type="scientific">Methylobacterium phyllosphaerae</name>
    <dbReference type="NCBI Taxonomy" id="418223"/>
    <lineage>
        <taxon>Bacteria</taxon>
        <taxon>Pseudomonadati</taxon>
        <taxon>Pseudomonadota</taxon>
        <taxon>Alphaproteobacteria</taxon>
        <taxon>Hyphomicrobiales</taxon>
        <taxon>Methylobacteriaceae</taxon>
        <taxon>Methylobacterium</taxon>
    </lineage>
</organism>
<proteinExistence type="predicted"/>
<evidence type="ECO:0000313" key="2">
    <source>
        <dbReference type="EMBL" id="SFG92610.1"/>
    </source>
</evidence>
<reference evidence="1 3" key="1">
    <citation type="submission" date="2016-04" db="EMBL/GenBank/DDBJ databases">
        <title>Complete genome sequencing and analysis of CBMB27, Methylobacterium phyllosphaerae isolated from leaf tissues of rice (Oryza sativa L.).</title>
        <authorList>
            <person name="Lee Y."/>
            <person name="Hwangbo K."/>
            <person name="Chung H."/>
            <person name="Yoo J."/>
            <person name="Kim K.Y."/>
            <person name="Sa T.M."/>
            <person name="Um Y."/>
            <person name="Madhaiyan M."/>
        </authorList>
    </citation>
    <scope>NUCLEOTIDE SEQUENCE [LARGE SCALE GENOMIC DNA]</scope>
    <source>
        <strain evidence="1 3">CBMB27</strain>
    </source>
</reference>